<evidence type="ECO:0000313" key="4">
    <source>
        <dbReference type="Proteomes" id="UP000053259"/>
    </source>
</evidence>
<dbReference type="EMBL" id="KN847534">
    <property type="protein sequence ID" value="KIW06691.1"/>
    <property type="molecule type" value="Genomic_DNA"/>
</dbReference>
<gene>
    <name evidence="3" type="ORF">PV09_02394</name>
</gene>
<accession>A0A0D1XV68</accession>
<feature type="compositionally biased region" description="Basic and acidic residues" evidence="1">
    <location>
        <begin position="701"/>
        <end position="717"/>
    </location>
</feature>
<dbReference type="AlphaFoldDB" id="A0A0D1XV68"/>
<evidence type="ECO:0000313" key="3">
    <source>
        <dbReference type="EMBL" id="KIW06691.1"/>
    </source>
</evidence>
<proteinExistence type="predicted"/>
<dbReference type="Proteomes" id="UP000053259">
    <property type="component" value="Unassembled WGS sequence"/>
</dbReference>
<feature type="region of interest" description="Disordered" evidence="1">
    <location>
        <begin position="564"/>
        <end position="595"/>
    </location>
</feature>
<dbReference type="InParanoid" id="A0A0D1XV68"/>
<dbReference type="PANTHER" id="PTHR13384">
    <property type="entry name" value="G PATCH DOMAIN-CONTAINING PROTEIN 1"/>
    <property type="match status" value="1"/>
</dbReference>
<dbReference type="GO" id="GO:0003723">
    <property type="term" value="F:RNA binding"/>
    <property type="evidence" value="ECO:0007669"/>
    <property type="project" value="TreeGrafter"/>
</dbReference>
<dbReference type="GO" id="GO:0005634">
    <property type="term" value="C:nucleus"/>
    <property type="evidence" value="ECO:0007669"/>
    <property type="project" value="TreeGrafter"/>
</dbReference>
<dbReference type="Pfam" id="PF26093">
    <property type="entry name" value="HTH_TGH"/>
    <property type="match status" value="1"/>
</dbReference>
<evidence type="ECO:0000256" key="1">
    <source>
        <dbReference type="SAM" id="MobiDB-lite"/>
    </source>
</evidence>
<keyword evidence="4" id="KW-1185">Reference proteome</keyword>
<feature type="compositionally biased region" description="Low complexity" evidence="1">
    <location>
        <begin position="684"/>
        <end position="694"/>
    </location>
</feature>
<feature type="region of interest" description="Disordered" evidence="1">
    <location>
        <begin position="670"/>
        <end position="733"/>
    </location>
</feature>
<dbReference type="Pfam" id="PF01585">
    <property type="entry name" value="G-patch"/>
    <property type="match status" value="1"/>
</dbReference>
<dbReference type="Pfam" id="PF07713">
    <property type="entry name" value="DUF1604"/>
    <property type="match status" value="1"/>
</dbReference>
<sequence length="733" mass="79418">MSAAKRSRAAFEDDLRARASPYAFFGTPLPPLDAGVRDDGSYVPVWQQEVRDERGRKRLHGAFTGGFSAGYFNTVGSKEGWTPQSFVSSRSNRASMQQRPEDFMDEEDLADAEDAKRLHTAAGYSGLGGAAVGVDGSLSGNALLDIMRVGGADSKGAMLLRRMGWREGQGIGPKVKRKARYDEDDGNDDVEGETHLFAPEDSKMIAFEKKSDCKGLGYAGELSLHRTIENNSKLDSDDDDDDSAAAWNRAANAAKLKKLRPSKTKKPSFGVGVLNDTGSDDEDPYEIGPKISYNRTIGGDKKPTKKKTVVGGANPLLASRPVFVSKKNAPAGKAAASGFRKCHDGRLPLDGFVLAMQALDISPINKYPPPKIPDGWKPKRSRWDVAPAEEHKSTADMAKTSSLDPKARAAALGEEMLPGKSIFDYISSAARDKLAAVAGRSDLPQGRGEDAPEGYRLTEEDKQKQMWNSVPTLSRSIALEALQRGASGWMPYADDEAKRARYRAFLELKAGIRDANILPERAKGMSTDDWRNELREFAQAAEVFRPITGAMASRFTSSSRAFEGTLQNTDDSGGDAAKDAKGPLLSKPAAKPEDPAEAAAKIGMYGHMTRTVLPFYPTRLLCKRFGVRPPTNVQLDPSSEQTADATAQEMVPRKAIERMMQDAALRRFTSSGFEGGSDDVHSGQAAQVVPQAPADNTPSPERVDAERNEALEAERPGDAVFKAIFGSDDEDED</sequence>
<dbReference type="InterPro" id="IPR000467">
    <property type="entry name" value="G_patch_dom"/>
</dbReference>
<evidence type="ECO:0000259" key="2">
    <source>
        <dbReference type="PROSITE" id="PS50174"/>
    </source>
</evidence>
<dbReference type="RefSeq" id="XP_016216560.1">
    <property type="nucleotide sequence ID" value="XM_016355424.1"/>
</dbReference>
<dbReference type="PROSITE" id="PS50174">
    <property type="entry name" value="G_PATCH"/>
    <property type="match status" value="1"/>
</dbReference>
<reference evidence="3 4" key="1">
    <citation type="submission" date="2015-01" db="EMBL/GenBank/DDBJ databases">
        <title>The Genome Sequence of Ochroconis gallopava CBS43764.</title>
        <authorList>
            <consortium name="The Broad Institute Genomics Platform"/>
            <person name="Cuomo C."/>
            <person name="de Hoog S."/>
            <person name="Gorbushina A."/>
            <person name="Stielow B."/>
            <person name="Teixiera M."/>
            <person name="Abouelleil A."/>
            <person name="Chapman S.B."/>
            <person name="Priest M."/>
            <person name="Young S.K."/>
            <person name="Wortman J."/>
            <person name="Nusbaum C."/>
            <person name="Birren B."/>
        </authorList>
    </citation>
    <scope>NUCLEOTIDE SEQUENCE [LARGE SCALE GENOMIC DNA]</scope>
    <source>
        <strain evidence="3 4">CBS 43764</strain>
    </source>
</reference>
<dbReference type="OrthoDB" id="20507at2759"/>
<feature type="domain" description="G-patch" evidence="2">
    <location>
        <begin position="152"/>
        <end position="221"/>
    </location>
</feature>
<dbReference type="InterPro" id="IPR011666">
    <property type="entry name" value="DUF1604"/>
</dbReference>
<dbReference type="HOGENOM" id="CLU_008613_3_0_1"/>
<feature type="region of interest" description="Disordered" evidence="1">
    <location>
        <begin position="176"/>
        <end position="196"/>
    </location>
</feature>
<protein>
    <recommendedName>
        <fullName evidence="2">G-patch domain-containing protein</fullName>
    </recommendedName>
</protein>
<feature type="compositionally biased region" description="Acidic residues" evidence="1">
    <location>
        <begin position="182"/>
        <end position="191"/>
    </location>
</feature>
<organism evidence="3 4">
    <name type="scientific">Verruconis gallopava</name>
    <dbReference type="NCBI Taxonomy" id="253628"/>
    <lineage>
        <taxon>Eukaryota</taxon>
        <taxon>Fungi</taxon>
        <taxon>Dikarya</taxon>
        <taxon>Ascomycota</taxon>
        <taxon>Pezizomycotina</taxon>
        <taxon>Dothideomycetes</taxon>
        <taxon>Pleosporomycetidae</taxon>
        <taxon>Venturiales</taxon>
        <taxon>Sympoventuriaceae</taxon>
        <taxon>Verruconis</taxon>
    </lineage>
</organism>
<name>A0A0D1XV68_9PEZI</name>
<feature type="region of interest" description="Disordered" evidence="1">
    <location>
        <begin position="258"/>
        <end position="287"/>
    </location>
</feature>
<dbReference type="PANTHER" id="PTHR13384:SF19">
    <property type="entry name" value="G PATCH DOMAIN-CONTAINING PROTEIN 1"/>
    <property type="match status" value="1"/>
</dbReference>
<dbReference type="GO" id="GO:0006397">
    <property type="term" value="P:mRNA processing"/>
    <property type="evidence" value="ECO:0007669"/>
    <property type="project" value="InterPro"/>
</dbReference>
<dbReference type="GeneID" id="27310367"/>
<dbReference type="VEuPathDB" id="FungiDB:PV09_02394"/>
<dbReference type="STRING" id="253628.A0A0D1XV68"/>